<keyword evidence="1" id="KW-0472">Membrane</keyword>
<accession>A0AA41YJW2</accession>
<keyword evidence="3" id="KW-1185">Reference proteome</keyword>
<dbReference type="Proteomes" id="UP001165679">
    <property type="component" value="Unassembled WGS sequence"/>
</dbReference>
<name>A0AA41YJW2_9PROT</name>
<feature type="transmembrane region" description="Helical" evidence="1">
    <location>
        <begin position="12"/>
        <end position="34"/>
    </location>
</feature>
<evidence type="ECO:0000313" key="2">
    <source>
        <dbReference type="EMBL" id="MCW3474564.1"/>
    </source>
</evidence>
<organism evidence="2 3">
    <name type="scientific">Limobrevibacterium gyesilva</name>
    <dbReference type="NCBI Taxonomy" id="2991712"/>
    <lineage>
        <taxon>Bacteria</taxon>
        <taxon>Pseudomonadati</taxon>
        <taxon>Pseudomonadota</taxon>
        <taxon>Alphaproteobacteria</taxon>
        <taxon>Acetobacterales</taxon>
        <taxon>Acetobacteraceae</taxon>
        <taxon>Limobrevibacterium</taxon>
    </lineage>
</organism>
<keyword evidence="1" id="KW-0812">Transmembrane</keyword>
<protein>
    <submittedName>
        <fullName evidence="2">Uncharacterized protein</fullName>
    </submittedName>
</protein>
<sequence>MEITFRDLMTVVHGMGFGALFMLAFSGAIGVIYATTVTGARWQPGSRDSGMFRFYLVSMAALAWLTVISGSYVVYPWYRAVPPPGTTDLAGYPQRLLLSNPLTAGWHDLGMEWKEHVAWFAPIAMTMVAYVFIKYGPQLARSRQLRSAVLAFTVVAFIATGVAGAFGAFLNKYAPVRGGADIVLLRGK</sequence>
<gene>
    <name evidence="2" type="ORF">OL599_08195</name>
</gene>
<proteinExistence type="predicted"/>
<feature type="transmembrane region" description="Helical" evidence="1">
    <location>
        <begin position="54"/>
        <end position="75"/>
    </location>
</feature>
<feature type="transmembrane region" description="Helical" evidence="1">
    <location>
        <begin position="148"/>
        <end position="170"/>
    </location>
</feature>
<dbReference type="EMBL" id="JAPDNT010000004">
    <property type="protein sequence ID" value="MCW3474564.1"/>
    <property type="molecule type" value="Genomic_DNA"/>
</dbReference>
<comment type="caution">
    <text evidence="2">The sequence shown here is derived from an EMBL/GenBank/DDBJ whole genome shotgun (WGS) entry which is preliminary data.</text>
</comment>
<evidence type="ECO:0000313" key="3">
    <source>
        <dbReference type="Proteomes" id="UP001165679"/>
    </source>
</evidence>
<reference evidence="2" key="2">
    <citation type="submission" date="2022-10" db="EMBL/GenBank/DDBJ databases">
        <authorList>
            <person name="Trinh H.N."/>
        </authorList>
    </citation>
    <scope>NUCLEOTIDE SEQUENCE</scope>
    <source>
        <strain evidence="2">RN2-1</strain>
    </source>
</reference>
<evidence type="ECO:0000256" key="1">
    <source>
        <dbReference type="SAM" id="Phobius"/>
    </source>
</evidence>
<feature type="transmembrane region" description="Helical" evidence="1">
    <location>
        <begin position="117"/>
        <end position="136"/>
    </location>
</feature>
<dbReference type="AlphaFoldDB" id="A0AA41YJW2"/>
<reference evidence="2" key="1">
    <citation type="submission" date="2022-09" db="EMBL/GenBank/DDBJ databases">
        <title>Rhodovastum sp. nov. RN2-1 isolated from soil in Seongnam, South Korea.</title>
        <authorList>
            <person name="Le N.T."/>
        </authorList>
    </citation>
    <scope>NUCLEOTIDE SEQUENCE</scope>
    <source>
        <strain evidence="2">RN2-1</strain>
    </source>
</reference>
<keyword evidence="1" id="KW-1133">Transmembrane helix</keyword>